<name>A0A9W8R4D3_9HYPO</name>
<protein>
    <submittedName>
        <fullName evidence="1">Uncharacterized protein</fullName>
    </submittedName>
</protein>
<evidence type="ECO:0000313" key="2">
    <source>
        <dbReference type="Proteomes" id="UP001152087"/>
    </source>
</evidence>
<comment type="caution">
    <text evidence="1">The sequence shown here is derived from an EMBL/GenBank/DDBJ whole genome shotgun (WGS) entry which is preliminary data.</text>
</comment>
<gene>
    <name evidence="1" type="ORF">NW755_007825</name>
</gene>
<accession>A0A9W8R4D3</accession>
<proteinExistence type="predicted"/>
<keyword evidence="2" id="KW-1185">Reference proteome</keyword>
<dbReference type="EMBL" id="JAOQAV010000020">
    <property type="protein sequence ID" value="KAJ4186529.1"/>
    <property type="molecule type" value="Genomic_DNA"/>
</dbReference>
<reference evidence="1" key="1">
    <citation type="submission" date="2022-09" db="EMBL/GenBank/DDBJ databases">
        <title>Fusarium specimens isolated from Avocado Roots.</title>
        <authorList>
            <person name="Stajich J."/>
            <person name="Roper C."/>
            <person name="Heimlech-Rivalta G."/>
        </authorList>
    </citation>
    <scope>NUCLEOTIDE SEQUENCE</scope>
    <source>
        <strain evidence="1">A02</strain>
    </source>
</reference>
<organism evidence="1 2">
    <name type="scientific">Fusarium falciforme</name>
    <dbReference type="NCBI Taxonomy" id="195108"/>
    <lineage>
        <taxon>Eukaryota</taxon>
        <taxon>Fungi</taxon>
        <taxon>Dikarya</taxon>
        <taxon>Ascomycota</taxon>
        <taxon>Pezizomycotina</taxon>
        <taxon>Sordariomycetes</taxon>
        <taxon>Hypocreomycetidae</taxon>
        <taxon>Hypocreales</taxon>
        <taxon>Nectriaceae</taxon>
        <taxon>Fusarium</taxon>
        <taxon>Fusarium solani species complex</taxon>
    </lineage>
</organism>
<evidence type="ECO:0000313" key="1">
    <source>
        <dbReference type="EMBL" id="KAJ4186529.1"/>
    </source>
</evidence>
<dbReference type="Proteomes" id="UP001152087">
    <property type="component" value="Unassembled WGS sequence"/>
</dbReference>
<dbReference type="AlphaFoldDB" id="A0A9W8R4D3"/>
<sequence>MDDGNDSDAEEDDPSELGVLLMIAKGCDASIGGASMEWSEVLAAALALAVRVALKNTSSTEEIEAAPNV</sequence>